<dbReference type="KEGG" id="cga:Celgi_0615"/>
<dbReference type="Pfam" id="PF24837">
    <property type="entry name" value="AMIN-like"/>
    <property type="match status" value="1"/>
</dbReference>
<gene>
    <name evidence="4" type="ordered locus">Celgi_0615</name>
</gene>
<dbReference type="InterPro" id="IPR056303">
    <property type="entry name" value="AMIN-like"/>
</dbReference>
<dbReference type="HOGENOM" id="CLU_1281279_0_0_11"/>
<evidence type="ECO:0000313" key="4">
    <source>
        <dbReference type="EMBL" id="AEI11135.1"/>
    </source>
</evidence>
<organism evidence="4 5">
    <name type="scientific">Cellulomonas gilvus (strain ATCC 13127 / NRRL B-14078)</name>
    <name type="common">Cellvibrio gilvus</name>
    <dbReference type="NCBI Taxonomy" id="593907"/>
    <lineage>
        <taxon>Bacteria</taxon>
        <taxon>Bacillati</taxon>
        <taxon>Actinomycetota</taxon>
        <taxon>Actinomycetes</taxon>
        <taxon>Micrococcales</taxon>
        <taxon>Cellulomonadaceae</taxon>
        <taxon>Cellulomonas</taxon>
    </lineage>
</organism>
<protein>
    <recommendedName>
        <fullName evidence="3">AMIN-like domain-containing protein</fullName>
    </recommendedName>
</protein>
<name>F8A6S5_CELGA</name>
<keyword evidence="2" id="KW-0732">Signal</keyword>
<accession>F8A6S5</accession>
<evidence type="ECO:0000256" key="1">
    <source>
        <dbReference type="SAM" id="MobiDB-lite"/>
    </source>
</evidence>
<evidence type="ECO:0000313" key="5">
    <source>
        <dbReference type="Proteomes" id="UP000000485"/>
    </source>
</evidence>
<evidence type="ECO:0000259" key="3">
    <source>
        <dbReference type="Pfam" id="PF24837"/>
    </source>
</evidence>
<feature type="compositionally biased region" description="Low complexity" evidence="1">
    <location>
        <begin position="33"/>
        <end position="51"/>
    </location>
</feature>
<feature type="compositionally biased region" description="Low complexity" evidence="1">
    <location>
        <begin position="61"/>
        <end position="71"/>
    </location>
</feature>
<dbReference type="AlphaFoldDB" id="F8A6S5"/>
<feature type="chain" id="PRO_5038409532" description="AMIN-like domain-containing protein" evidence="2">
    <location>
        <begin position="28"/>
        <end position="215"/>
    </location>
</feature>
<dbReference type="PROSITE" id="PS51257">
    <property type="entry name" value="PROKAR_LIPOPROTEIN"/>
    <property type="match status" value="1"/>
</dbReference>
<dbReference type="Proteomes" id="UP000000485">
    <property type="component" value="Chromosome"/>
</dbReference>
<feature type="region of interest" description="Disordered" evidence="1">
    <location>
        <begin position="31"/>
        <end position="97"/>
    </location>
</feature>
<reference evidence="5" key="1">
    <citation type="submission" date="2011-04" db="EMBL/GenBank/DDBJ databases">
        <title>Complete sequence of Cellvibrio gilvus ATCC 13127.</title>
        <authorList>
            <person name="Lucas S."/>
            <person name="Han J."/>
            <person name="Lapidus A."/>
            <person name="Cheng J.-F."/>
            <person name="Goodwin L."/>
            <person name="Pitluck S."/>
            <person name="Peters L."/>
            <person name="Munk A."/>
            <person name="Detter J.C."/>
            <person name="Han C."/>
            <person name="Tapia R."/>
            <person name="Land M."/>
            <person name="Hauser L."/>
            <person name="Kyrpides N."/>
            <person name="Ivanova N."/>
            <person name="Ovchinnikova G."/>
            <person name="Pagani I."/>
            <person name="Mead D."/>
            <person name="Brumm P."/>
            <person name="Woyke T."/>
        </authorList>
    </citation>
    <scope>NUCLEOTIDE SEQUENCE [LARGE SCALE GENOMIC DNA]</scope>
    <source>
        <strain evidence="5">ATCC 13127 / NRRL B-14078</strain>
    </source>
</reference>
<proteinExistence type="predicted"/>
<feature type="domain" description="AMIN-like" evidence="3">
    <location>
        <begin position="93"/>
        <end position="202"/>
    </location>
</feature>
<keyword evidence="5" id="KW-1185">Reference proteome</keyword>
<feature type="signal peptide" evidence="2">
    <location>
        <begin position="1"/>
        <end position="27"/>
    </location>
</feature>
<evidence type="ECO:0000256" key="2">
    <source>
        <dbReference type="SAM" id="SignalP"/>
    </source>
</evidence>
<dbReference type="EMBL" id="CP002665">
    <property type="protein sequence ID" value="AEI11135.1"/>
    <property type="molecule type" value="Genomic_DNA"/>
</dbReference>
<sequence precursor="true">MHPVSRTTIVGRVGCGLVLALALTACTGEDNDPGPTSAGPTSTSTSAAPGPDDASAETDGPSPSAAPSTTAPVPPDTVGTAPRRQPDGTPGDLTAVDVATDSTADTVTFTFDGTGLPPYEIGYQDVVMRGEDDPLLLDGTAAMTVTFTDASPGARGVTGKDVITNETFDQPVVRQVVLARNLGGTVVFGLGLAEQVPFSVEEDREGGTLTLVLQH</sequence>